<dbReference type="AlphaFoldDB" id="W7IW44"/>
<protein>
    <recommendedName>
        <fullName evidence="1">Lipocalin-like domain-containing protein</fullName>
    </recommendedName>
</protein>
<dbReference type="STRING" id="909613.UO65_4080"/>
<evidence type="ECO:0000259" key="1">
    <source>
        <dbReference type="Pfam" id="PF13924"/>
    </source>
</evidence>
<organism evidence="2 3">
    <name type="scientific">Actinokineospora spheciospongiae</name>
    <dbReference type="NCBI Taxonomy" id="909613"/>
    <lineage>
        <taxon>Bacteria</taxon>
        <taxon>Bacillati</taxon>
        <taxon>Actinomycetota</taxon>
        <taxon>Actinomycetes</taxon>
        <taxon>Pseudonocardiales</taxon>
        <taxon>Pseudonocardiaceae</taxon>
        <taxon>Actinokineospora</taxon>
    </lineage>
</organism>
<feature type="domain" description="Lipocalin-like" evidence="1">
    <location>
        <begin position="12"/>
        <end position="134"/>
    </location>
</feature>
<reference evidence="2 3" key="1">
    <citation type="journal article" date="2014" name="Genome Announc.">
        <title>Draft Genome Sequence of the Antitrypanosomally Active Sponge-Associated Bacterium Actinokineospora sp. Strain EG49.</title>
        <authorList>
            <person name="Harjes J."/>
            <person name="Ryu T."/>
            <person name="Abdelmohsen U.R."/>
            <person name="Moitinho-Silva L."/>
            <person name="Horn H."/>
            <person name="Ravasi T."/>
            <person name="Hentschel U."/>
        </authorList>
    </citation>
    <scope>NUCLEOTIDE SEQUENCE [LARGE SCALE GENOMIC DNA]</scope>
    <source>
        <strain evidence="2 3">EG49</strain>
    </source>
</reference>
<sequence>MATDALAAALAGAWRLDAYVDVTDGLVEEGPLGPTPAGLLIYTGCGRVSVSMMRTDPGPPAPGGQVVRFMGYAGTWWLVGRHVVHQVDVASHDYLVGTRQVRDLALDGDLLTLSGQTPPGAGPPRRRVLTWRRATGGPR</sequence>
<dbReference type="RefSeq" id="WP_200873410.1">
    <property type="nucleotide sequence ID" value="NZ_AYXG01000148.1"/>
</dbReference>
<gene>
    <name evidence="2" type="ORF">UO65_4080</name>
</gene>
<proteinExistence type="predicted"/>
<comment type="caution">
    <text evidence="2">The sequence shown here is derived from an EMBL/GenBank/DDBJ whole genome shotgun (WGS) entry which is preliminary data.</text>
</comment>
<evidence type="ECO:0000313" key="2">
    <source>
        <dbReference type="EMBL" id="EWC60656.1"/>
    </source>
</evidence>
<evidence type="ECO:0000313" key="3">
    <source>
        <dbReference type="Proteomes" id="UP000019277"/>
    </source>
</evidence>
<dbReference type="InterPro" id="IPR024311">
    <property type="entry name" value="Lipocalin-like"/>
</dbReference>
<dbReference type="EMBL" id="AYXG01000148">
    <property type="protein sequence ID" value="EWC60656.1"/>
    <property type="molecule type" value="Genomic_DNA"/>
</dbReference>
<keyword evidence="3" id="KW-1185">Reference proteome</keyword>
<dbReference type="Pfam" id="PF13924">
    <property type="entry name" value="Lipocalin_5"/>
    <property type="match status" value="1"/>
</dbReference>
<accession>W7IW44</accession>
<dbReference type="Proteomes" id="UP000019277">
    <property type="component" value="Unassembled WGS sequence"/>
</dbReference>
<name>W7IW44_9PSEU</name>
<dbReference type="eggNOG" id="COG0662">
    <property type="taxonomic scope" value="Bacteria"/>
</dbReference>